<protein>
    <submittedName>
        <fullName evidence="2">Uncharacterized protein</fullName>
    </submittedName>
</protein>
<evidence type="ECO:0000256" key="1">
    <source>
        <dbReference type="SAM" id="Phobius"/>
    </source>
</evidence>
<evidence type="ECO:0000313" key="2">
    <source>
        <dbReference type="EMBL" id="OEG16758.1"/>
    </source>
</evidence>
<proteinExistence type="predicted"/>
<feature type="transmembrane region" description="Helical" evidence="1">
    <location>
        <begin position="294"/>
        <end position="315"/>
    </location>
</feature>
<feature type="transmembrane region" description="Helical" evidence="1">
    <location>
        <begin position="26"/>
        <end position="47"/>
    </location>
</feature>
<feature type="transmembrane region" description="Helical" evidence="1">
    <location>
        <begin position="192"/>
        <end position="209"/>
    </location>
</feature>
<dbReference type="Proteomes" id="UP000095094">
    <property type="component" value="Unassembled WGS sequence"/>
</dbReference>
<feature type="transmembrane region" description="Helical" evidence="1">
    <location>
        <begin position="215"/>
        <end position="238"/>
    </location>
</feature>
<organism evidence="2 3">
    <name type="scientific">Enterococcus termitis</name>
    <dbReference type="NCBI Taxonomy" id="332950"/>
    <lineage>
        <taxon>Bacteria</taxon>
        <taxon>Bacillati</taxon>
        <taxon>Bacillota</taxon>
        <taxon>Bacilli</taxon>
        <taxon>Lactobacillales</taxon>
        <taxon>Enterococcaceae</taxon>
        <taxon>Enterococcus</taxon>
    </lineage>
</organism>
<feature type="transmembrane region" description="Helical" evidence="1">
    <location>
        <begin position="130"/>
        <end position="152"/>
    </location>
</feature>
<keyword evidence="3" id="KW-1185">Reference proteome</keyword>
<feature type="transmembrane region" description="Helical" evidence="1">
    <location>
        <begin position="53"/>
        <end position="76"/>
    </location>
</feature>
<name>A0A1E5GVP4_9ENTE</name>
<reference evidence="3" key="1">
    <citation type="submission" date="2016-09" db="EMBL/GenBank/DDBJ databases">
        <authorList>
            <person name="Gulvik C.A."/>
        </authorList>
    </citation>
    <scope>NUCLEOTIDE SEQUENCE [LARGE SCALE GENOMIC DNA]</scope>
    <source>
        <strain evidence="3">LMG 8895</strain>
    </source>
</reference>
<accession>A0A1E5GVP4</accession>
<gene>
    <name evidence="2" type="ORF">BCR25_03955</name>
</gene>
<dbReference type="EMBL" id="MIJY01000012">
    <property type="protein sequence ID" value="OEG16758.1"/>
    <property type="molecule type" value="Genomic_DNA"/>
</dbReference>
<comment type="caution">
    <text evidence="2">The sequence shown here is derived from an EMBL/GenBank/DDBJ whole genome shotgun (WGS) entry which is preliminary data.</text>
</comment>
<keyword evidence="1" id="KW-1133">Transmembrane helix</keyword>
<evidence type="ECO:0000313" key="3">
    <source>
        <dbReference type="Proteomes" id="UP000095094"/>
    </source>
</evidence>
<feature type="transmembrane region" description="Helical" evidence="1">
    <location>
        <begin position="97"/>
        <end position="118"/>
    </location>
</feature>
<dbReference type="AlphaFoldDB" id="A0A1E5GVP4"/>
<sequence>MYSFNQVTHKVALRLGREQAEWERRVAGVVVAGVSIFGVSQILHYYLFTLAGMWLLLFSAGLFFFSCLIPLGAIWVPFMKNSIKEWHFLKRCYWKFIGAYTLLWGVLLLTDMNFIYYFESEYSSNPLKNIGGICLILLSLYVLFTISAKYYLSPKKNKEDNEKSVFDLIMDSFVERYKKWWNNNLYKRNQPLFIAFLPLMVLGLVVIPFCFIDDTIATIIVFMKVVPYLINVLVVVLLRKLWLKRRIPSILVFILSVILCLVWLLVMLFIYLDFSQIANLNVFNGLSLREMETVIDALLLPVNIFALGWTLVYAVRNRRKELAQDVSS</sequence>
<keyword evidence="1" id="KW-0472">Membrane</keyword>
<keyword evidence="1" id="KW-0812">Transmembrane</keyword>
<dbReference type="RefSeq" id="WP_069663155.1">
    <property type="nucleotide sequence ID" value="NZ_JBHUJJ010000001.1"/>
</dbReference>
<feature type="transmembrane region" description="Helical" evidence="1">
    <location>
        <begin position="250"/>
        <end position="274"/>
    </location>
</feature>